<feature type="compositionally biased region" description="Basic and acidic residues" evidence="1">
    <location>
        <begin position="71"/>
        <end position="86"/>
    </location>
</feature>
<dbReference type="InterPro" id="IPR055773">
    <property type="entry name" value="DUF7349"/>
</dbReference>
<evidence type="ECO:0000313" key="4">
    <source>
        <dbReference type="Proteomes" id="UP000001878"/>
    </source>
</evidence>
<feature type="compositionally biased region" description="Low complexity" evidence="1">
    <location>
        <begin position="60"/>
        <end position="70"/>
    </location>
</feature>
<accession>C1KFM0</accession>
<dbReference type="KEGG" id="vg:7750965"/>
<keyword evidence="4" id="KW-1185">Reference proteome</keyword>
<feature type="compositionally biased region" description="Basic residues" evidence="1">
    <location>
        <begin position="92"/>
        <end position="105"/>
    </location>
</feature>
<reference evidence="3 4" key="1">
    <citation type="journal article" date="2009" name="Gene">
        <title>Genome of a virulent bacteriophage Lb338-1 that lyses the probiotic Lactobacillus paracasei cheese strain.</title>
        <authorList>
            <person name="Alemayehu D."/>
            <person name="Ross R.P."/>
            <person name="O'Sullivan O."/>
            <person name="Coffey A."/>
            <person name="Stanton C."/>
            <person name="Fitzgerald G.F."/>
            <person name="McAuliffe O."/>
        </authorList>
    </citation>
    <scope>NUCLEOTIDE SEQUENCE [LARGE SCALE GENOMIC DNA]</scope>
    <source>
        <strain evidence="3">Lb338-1</strain>
    </source>
</reference>
<protein>
    <recommendedName>
        <fullName evidence="2">DUF7349 domain-containing protein</fullName>
    </recommendedName>
</protein>
<feature type="domain" description="DUF7349" evidence="2">
    <location>
        <begin position="10"/>
        <end position="59"/>
    </location>
</feature>
<dbReference type="GeneID" id="7750965"/>
<name>C1KFM0_9CAUD</name>
<feature type="region of interest" description="Disordered" evidence="1">
    <location>
        <begin position="48"/>
        <end position="105"/>
    </location>
</feature>
<gene>
    <name evidence="3" type="ORF">lb338_phage_110</name>
</gene>
<proteinExistence type="predicted"/>
<dbReference type="RefSeq" id="YP_002790789.1">
    <property type="nucleotide sequence ID" value="NC_012530.1"/>
</dbReference>
<dbReference type="Pfam" id="PF24040">
    <property type="entry name" value="DUF7349"/>
    <property type="match status" value="1"/>
</dbReference>
<evidence type="ECO:0000259" key="2">
    <source>
        <dbReference type="Pfam" id="PF24040"/>
    </source>
</evidence>
<sequence length="105" mass="11501">MKVGINLLYNKKFCSKSLFTEFGKIDVDEDGYVDGLTSAEEERLIQVGGFSRVSSKPKKATSAPKSSSKVSESKEAVVANAKKDALKQAPKQTRKRRVSTKSTTK</sequence>
<evidence type="ECO:0000313" key="3">
    <source>
        <dbReference type="EMBL" id="ACO37031.1"/>
    </source>
</evidence>
<dbReference type="EMBL" id="FJ822135">
    <property type="protein sequence ID" value="ACO37031.1"/>
    <property type="molecule type" value="Genomic_DNA"/>
</dbReference>
<evidence type="ECO:0000256" key="1">
    <source>
        <dbReference type="SAM" id="MobiDB-lite"/>
    </source>
</evidence>
<organism evidence="3 4">
    <name type="scientific">Lactobacillus phage Lb338-1</name>
    <dbReference type="NCBI Taxonomy" id="2892342"/>
    <lineage>
        <taxon>Viruses</taxon>
        <taxon>Duplodnaviria</taxon>
        <taxon>Heunggongvirae</taxon>
        <taxon>Uroviricota</taxon>
        <taxon>Caudoviricetes</taxon>
        <taxon>Herelleviridae</taxon>
        <taxon>Mooreparkvirus</taxon>
        <taxon>Mooreparkvirus Lb3381</taxon>
    </lineage>
</organism>
<dbReference type="Proteomes" id="UP000001878">
    <property type="component" value="Segment"/>
</dbReference>